<keyword evidence="2 7" id="KW-0813">Transport</keyword>
<proteinExistence type="inferred from homology"/>
<keyword evidence="4 7" id="KW-0812">Transmembrane</keyword>
<keyword evidence="3" id="KW-1003">Cell membrane</keyword>
<comment type="subcellular location">
    <subcellularLocation>
        <location evidence="1 7">Cell membrane</location>
        <topology evidence="1 7">Multi-pass membrane protein</topology>
    </subcellularLocation>
</comment>
<evidence type="ECO:0000256" key="5">
    <source>
        <dbReference type="ARBA" id="ARBA00022989"/>
    </source>
</evidence>
<accession>A0ABU0A1K8</accession>
<feature type="transmembrane region" description="Helical" evidence="7">
    <location>
        <begin position="108"/>
        <end position="126"/>
    </location>
</feature>
<dbReference type="InterPro" id="IPR000515">
    <property type="entry name" value="MetI-like"/>
</dbReference>
<evidence type="ECO:0000256" key="6">
    <source>
        <dbReference type="ARBA" id="ARBA00023136"/>
    </source>
</evidence>
<dbReference type="RefSeq" id="WP_307330988.1">
    <property type="nucleotide sequence ID" value="NZ_JAUSUG010000026.1"/>
</dbReference>
<dbReference type="PANTHER" id="PTHR43227:SF3">
    <property type="entry name" value="BINDING-PROTEIN-DEPENDENT TRANSPORT SYSTEMS INNER MEMBRANE COMPONENT"/>
    <property type="match status" value="1"/>
</dbReference>
<dbReference type="InterPro" id="IPR050809">
    <property type="entry name" value="UgpAE/MalFG_permease"/>
</dbReference>
<evidence type="ECO:0000259" key="8">
    <source>
        <dbReference type="PROSITE" id="PS50928"/>
    </source>
</evidence>
<evidence type="ECO:0000256" key="2">
    <source>
        <dbReference type="ARBA" id="ARBA00022448"/>
    </source>
</evidence>
<gene>
    <name evidence="9" type="ORF">J2S74_004830</name>
</gene>
<dbReference type="PROSITE" id="PS50928">
    <property type="entry name" value="ABC_TM1"/>
    <property type="match status" value="1"/>
</dbReference>
<keyword evidence="9" id="KW-0762">Sugar transport</keyword>
<dbReference type="InterPro" id="IPR035906">
    <property type="entry name" value="MetI-like_sf"/>
</dbReference>
<feature type="domain" description="ABC transmembrane type-1" evidence="8">
    <location>
        <begin position="71"/>
        <end position="275"/>
    </location>
</feature>
<evidence type="ECO:0000256" key="3">
    <source>
        <dbReference type="ARBA" id="ARBA00022475"/>
    </source>
</evidence>
<keyword evidence="5 7" id="KW-1133">Transmembrane helix</keyword>
<dbReference type="PANTHER" id="PTHR43227">
    <property type="entry name" value="BLL4140 PROTEIN"/>
    <property type="match status" value="1"/>
</dbReference>
<comment type="similarity">
    <text evidence="7">Belongs to the binding-protein-dependent transport system permease family.</text>
</comment>
<feature type="transmembrane region" description="Helical" evidence="7">
    <location>
        <begin position="160"/>
        <end position="182"/>
    </location>
</feature>
<dbReference type="Pfam" id="PF00528">
    <property type="entry name" value="BPD_transp_1"/>
    <property type="match status" value="1"/>
</dbReference>
<feature type="transmembrane region" description="Helical" evidence="7">
    <location>
        <begin position="216"/>
        <end position="240"/>
    </location>
</feature>
<feature type="transmembrane region" description="Helical" evidence="7">
    <location>
        <begin position="71"/>
        <end position="96"/>
    </location>
</feature>
<comment type="caution">
    <text evidence="9">The sequence shown here is derived from an EMBL/GenBank/DDBJ whole genome shotgun (WGS) entry which is preliminary data.</text>
</comment>
<evidence type="ECO:0000256" key="1">
    <source>
        <dbReference type="ARBA" id="ARBA00004651"/>
    </source>
</evidence>
<evidence type="ECO:0000313" key="9">
    <source>
        <dbReference type="EMBL" id="MDQ0257372.1"/>
    </source>
</evidence>
<evidence type="ECO:0000256" key="7">
    <source>
        <dbReference type="RuleBase" id="RU363032"/>
    </source>
</evidence>
<sequence length="290" mass="33520">MKINRKSMYGYLFISPWLVGFLIFVLWPLIQSFYFSLNNMRITPQGLQFRYVGFNNYLDVWLRDMFFIQELLQFVLHIIVRVPVIVVFALIIAMLLNQKVKFQGAFRTIFFLPVIVVSGPVIDQLISQGATTVPMVNQGVIIGVLTQVFPMWFAQVIGELFNQIITILWYSGVQILIFLAVLQKIDPYLYEAAKIDGASGWECFWKITLPTIKPIILINFVYTLVFLANSSQNTIINLIYMNMFSATRGYGFASAMAWMYAVIIALMLLIIFFVFREKEGPKRARKVKRV</sequence>
<keyword evidence="10" id="KW-1185">Reference proteome</keyword>
<organism evidence="9 10">
    <name type="scientific">Evansella vedderi</name>
    <dbReference type="NCBI Taxonomy" id="38282"/>
    <lineage>
        <taxon>Bacteria</taxon>
        <taxon>Bacillati</taxon>
        <taxon>Bacillota</taxon>
        <taxon>Bacilli</taxon>
        <taxon>Bacillales</taxon>
        <taxon>Bacillaceae</taxon>
        <taxon>Evansella</taxon>
    </lineage>
</organism>
<dbReference type="SUPFAM" id="SSF161098">
    <property type="entry name" value="MetI-like"/>
    <property type="match status" value="1"/>
</dbReference>
<feature type="transmembrane region" description="Helical" evidence="7">
    <location>
        <begin position="9"/>
        <end position="30"/>
    </location>
</feature>
<keyword evidence="6 7" id="KW-0472">Membrane</keyword>
<dbReference type="CDD" id="cd06261">
    <property type="entry name" value="TM_PBP2"/>
    <property type="match status" value="1"/>
</dbReference>
<name>A0ABU0A1K8_9BACI</name>
<evidence type="ECO:0000313" key="10">
    <source>
        <dbReference type="Proteomes" id="UP001230005"/>
    </source>
</evidence>
<evidence type="ECO:0000256" key="4">
    <source>
        <dbReference type="ARBA" id="ARBA00022692"/>
    </source>
</evidence>
<feature type="transmembrane region" description="Helical" evidence="7">
    <location>
        <begin position="252"/>
        <end position="275"/>
    </location>
</feature>
<dbReference type="Gene3D" id="1.10.3720.10">
    <property type="entry name" value="MetI-like"/>
    <property type="match status" value="1"/>
</dbReference>
<dbReference type="Proteomes" id="UP001230005">
    <property type="component" value="Unassembled WGS sequence"/>
</dbReference>
<dbReference type="EMBL" id="JAUSUG010000026">
    <property type="protein sequence ID" value="MDQ0257372.1"/>
    <property type="molecule type" value="Genomic_DNA"/>
</dbReference>
<protein>
    <submittedName>
        <fullName evidence="9">ABC-type sugar transport system permease subunit</fullName>
    </submittedName>
</protein>
<reference evidence="9 10" key="1">
    <citation type="submission" date="2023-07" db="EMBL/GenBank/DDBJ databases">
        <title>Genomic Encyclopedia of Type Strains, Phase IV (KMG-IV): sequencing the most valuable type-strain genomes for metagenomic binning, comparative biology and taxonomic classification.</title>
        <authorList>
            <person name="Goeker M."/>
        </authorList>
    </citation>
    <scope>NUCLEOTIDE SEQUENCE [LARGE SCALE GENOMIC DNA]</scope>
    <source>
        <strain evidence="9 10">DSM 9768</strain>
    </source>
</reference>